<protein>
    <recommendedName>
        <fullName evidence="1">DUF7918 domain-containing protein</fullName>
    </recommendedName>
</protein>
<name>A0AA48L5C4_9TREE</name>
<dbReference type="EMBL" id="AP028215">
    <property type="protein sequence ID" value="BEI92218.1"/>
    <property type="molecule type" value="Genomic_DNA"/>
</dbReference>
<dbReference type="Proteomes" id="UP001233271">
    <property type="component" value="Chromosome 4"/>
</dbReference>
<reference evidence="2" key="1">
    <citation type="journal article" date="2023" name="BMC Genomics">
        <title>Chromosome-level genome assemblies of Cutaneotrichosporon spp. (Trichosporonales, Basidiomycota) reveal imbalanced evolution between nucleotide sequences and chromosome synteny.</title>
        <authorList>
            <person name="Kobayashi Y."/>
            <person name="Kayamori A."/>
            <person name="Aoki K."/>
            <person name="Shiwa Y."/>
            <person name="Matsutani M."/>
            <person name="Fujita N."/>
            <person name="Sugita T."/>
            <person name="Iwasaki W."/>
            <person name="Tanaka N."/>
            <person name="Takashima M."/>
        </authorList>
    </citation>
    <scope>NUCLEOTIDE SEQUENCE</scope>
    <source>
        <strain evidence="2">HIS019</strain>
    </source>
</reference>
<accession>A0AA48L5C4</accession>
<dbReference type="InterPro" id="IPR057678">
    <property type="entry name" value="DUF7918"/>
</dbReference>
<evidence type="ECO:0000313" key="3">
    <source>
        <dbReference type="Proteomes" id="UP001233271"/>
    </source>
</evidence>
<proteinExistence type="predicted"/>
<feature type="domain" description="DUF7918" evidence="1">
    <location>
        <begin position="255"/>
        <end position="443"/>
    </location>
</feature>
<dbReference type="AlphaFoldDB" id="A0AA48L5C4"/>
<keyword evidence="3" id="KW-1185">Reference proteome</keyword>
<gene>
    <name evidence="2" type="ORF">CcaverHIS019_0410380</name>
</gene>
<dbReference type="Pfam" id="PF25534">
    <property type="entry name" value="DUF7918"/>
    <property type="match status" value="1"/>
</dbReference>
<evidence type="ECO:0000313" key="2">
    <source>
        <dbReference type="EMBL" id="BEI92218.1"/>
    </source>
</evidence>
<evidence type="ECO:0000259" key="1">
    <source>
        <dbReference type="Pfam" id="PF25534"/>
    </source>
</evidence>
<dbReference type="KEGG" id="ccac:CcaHIS019_0410380"/>
<dbReference type="GeneID" id="85496088"/>
<sequence>MRITRGHWLKGMMLSLVDEDCSFLPEYPSPTTWHAATGAYSKSIYVLCKRGRGFAIHLLRPYPSGPAIRYSIKVDGRLIGYYILEESYDEGLVTSFNLPGPRGAIHQRFKFGDLLPSPDQALDPAILDDLGRITITLEAGLSLRLGGSGTWITPNLTLGSKAGKLLTTYVTLYREYAALELIGVIPLASLSGTWPLVDVPHGESDVRLKIKPDHVVKPKIEPGCDSKPKVEPDCKFDVKSKSSLTRTCPYAWPSEYPPEDPSPEDNCVSKYIECQNGVRFKLEFTRLDKFDHAIKILILVDGRKVYGSIIETHTPRKSISDFTERDAGGTARRKAFAFGTDPSEDGPRLGPTQVDLEQLGTINVTFEAGVSCNVRTFSVDNGLEPLAVGGQEAKKLLSSFIIGEEIGGPQLRPDCYFVPYLDGPKLMTSFMYRTEEVLRMIGVKPPILEPPILEPPILEPPPFSIEDVKPKLESRKRKMVEADGAKKKSTRVAIDLTREDGGS</sequence>
<dbReference type="RefSeq" id="XP_060457483.1">
    <property type="nucleotide sequence ID" value="XM_060600939.1"/>
</dbReference>
<organism evidence="2 3">
    <name type="scientific">Cutaneotrichosporon cavernicola</name>
    <dbReference type="NCBI Taxonomy" id="279322"/>
    <lineage>
        <taxon>Eukaryota</taxon>
        <taxon>Fungi</taxon>
        <taxon>Dikarya</taxon>
        <taxon>Basidiomycota</taxon>
        <taxon>Agaricomycotina</taxon>
        <taxon>Tremellomycetes</taxon>
        <taxon>Trichosporonales</taxon>
        <taxon>Trichosporonaceae</taxon>
        <taxon>Cutaneotrichosporon</taxon>
    </lineage>
</organism>